<evidence type="ECO:0000256" key="1">
    <source>
        <dbReference type="ARBA" id="ARBA00022676"/>
    </source>
</evidence>
<comment type="caution">
    <text evidence="4">The sequence shown here is derived from an EMBL/GenBank/DDBJ whole genome shotgun (WGS) entry which is preliminary data.</text>
</comment>
<gene>
    <name evidence="4" type="ORF">N5J11_21555</name>
</gene>
<evidence type="ECO:0000313" key="5">
    <source>
        <dbReference type="Proteomes" id="UP001161697"/>
    </source>
</evidence>
<dbReference type="PANTHER" id="PTHR12526">
    <property type="entry name" value="GLYCOSYLTRANSFERASE"/>
    <property type="match status" value="1"/>
</dbReference>
<evidence type="ECO:0000256" key="2">
    <source>
        <dbReference type="ARBA" id="ARBA00022679"/>
    </source>
</evidence>
<name>A0AA42QF74_ECTOL</name>
<dbReference type="SUPFAM" id="SSF53756">
    <property type="entry name" value="UDP-Glycosyltransferase/glycogen phosphorylase"/>
    <property type="match status" value="1"/>
</dbReference>
<evidence type="ECO:0000313" key="4">
    <source>
        <dbReference type="EMBL" id="MDH1341711.1"/>
    </source>
</evidence>
<dbReference type="GO" id="GO:1901135">
    <property type="term" value="P:carbohydrate derivative metabolic process"/>
    <property type="evidence" value="ECO:0007669"/>
    <property type="project" value="UniProtKB-ARBA"/>
</dbReference>
<feature type="domain" description="Glycosyl transferase family 1" evidence="3">
    <location>
        <begin position="175"/>
        <end position="326"/>
    </location>
</feature>
<dbReference type="AlphaFoldDB" id="A0AA42QF74"/>
<dbReference type="GO" id="GO:0016757">
    <property type="term" value="F:glycosyltransferase activity"/>
    <property type="evidence" value="ECO:0007669"/>
    <property type="project" value="UniProtKB-KW"/>
</dbReference>
<reference evidence="4" key="1">
    <citation type="submission" date="2022-09" db="EMBL/GenBank/DDBJ databases">
        <title>Intensive care unit water sources are persistently colonized with multi-drug resistant bacteria and are the site of extensive horizontal gene transfer of antibiotic resistance genes.</title>
        <authorList>
            <person name="Diorio-Toth L."/>
        </authorList>
    </citation>
    <scope>NUCLEOTIDE SEQUENCE</scope>
    <source>
        <strain evidence="4">GD03704</strain>
    </source>
</reference>
<dbReference type="Proteomes" id="UP001161697">
    <property type="component" value="Unassembled WGS sequence"/>
</dbReference>
<sequence length="347" mass="39375">MKVAIATVNVPFIKGGAEIMTTELKKAFIDCGYDAEIISIPFVFHPLKSVIDNVDYWRKQDFNGFDIGRIDKVVSLKFPAYNLSHDNNTIWLMHQHRSIYDLYGTKFGEMRTADNDGLRNYIVETDNSAFNNARQIFTISENVSKRLEEFNGVASRPLYHPPKNADSFYNDGIFPYVYFPSRLELLKRQDLLISAMQHVAEPVIAIISGEGGEYENYKKLIKKLGLEHRIRLVGHVSHNQMQRYYANCLAVFFGPYDEDYGYVSLEAMLSEKPVITCTDSGGVTEFVVNGETGFVVKPEPVEIAEAINIAWADKAKAARLGKNAKELYLSKDINWRSVVSKLMGEKI</sequence>
<dbReference type="Pfam" id="PF00534">
    <property type="entry name" value="Glycos_transf_1"/>
    <property type="match status" value="1"/>
</dbReference>
<dbReference type="RefSeq" id="WP_279533453.1">
    <property type="nucleotide sequence ID" value="NZ_CP104579.1"/>
</dbReference>
<dbReference type="PANTHER" id="PTHR12526:SF510">
    <property type="entry name" value="D-INOSITOL 3-PHOSPHATE GLYCOSYLTRANSFERASE"/>
    <property type="match status" value="1"/>
</dbReference>
<keyword evidence="2" id="KW-0808">Transferase</keyword>
<evidence type="ECO:0000259" key="3">
    <source>
        <dbReference type="Pfam" id="PF00534"/>
    </source>
</evidence>
<proteinExistence type="predicted"/>
<dbReference type="InterPro" id="IPR001296">
    <property type="entry name" value="Glyco_trans_1"/>
</dbReference>
<protein>
    <submittedName>
        <fullName evidence="4">Glycosyltransferase family 4 protein</fullName>
    </submittedName>
</protein>
<organism evidence="4 5">
    <name type="scientific">Ectopseudomonas oleovorans</name>
    <name type="common">Pseudomonas oleovorans</name>
    <dbReference type="NCBI Taxonomy" id="301"/>
    <lineage>
        <taxon>Bacteria</taxon>
        <taxon>Pseudomonadati</taxon>
        <taxon>Pseudomonadota</taxon>
        <taxon>Gammaproteobacteria</taxon>
        <taxon>Pseudomonadales</taxon>
        <taxon>Pseudomonadaceae</taxon>
        <taxon>Ectopseudomonas</taxon>
    </lineage>
</organism>
<dbReference type="EMBL" id="JAOCJE010000001">
    <property type="protein sequence ID" value="MDH1341711.1"/>
    <property type="molecule type" value="Genomic_DNA"/>
</dbReference>
<dbReference type="Gene3D" id="3.40.50.2000">
    <property type="entry name" value="Glycogen Phosphorylase B"/>
    <property type="match status" value="2"/>
</dbReference>
<accession>A0AA42QF74</accession>
<keyword evidence="1" id="KW-0328">Glycosyltransferase</keyword>
<dbReference type="CDD" id="cd03801">
    <property type="entry name" value="GT4_PimA-like"/>
    <property type="match status" value="1"/>
</dbReference>